<evidence type="ECO:0000313" key="3">
    <source>
        <dbReference type="Proteomes" id="UP001367508"/>
    </source>
</evidence>
<dbReference type="PANTHER" id="PTHR31900">
    <property type="entry name" value="F-BOX/RNI SUPERFAMILY PROTEIN-RELATED"/>
    <property type="match status" value="1"/>
</dbReference>
<dbReference type="Gene3D" id="3.80.10.10">
    <property type="entry name" value="Ribonuclease Inhibitor"/>
    <property type="match status" value="1"/>
</dbReference>
<dbReference type="PANTHER" id="PTHR31900:SF32">
    <property type="entry name" value="F-BOX_RNI_FBD-LIKE DOMAIN PROTEIN"/>
    <property type="match status" value="1"/>
</dbReference>
<feature type="domain" description="F-box" evidence="1">
    <location>
        <begin position="5"/>
        <end position="57"/>
    </location>
</feature>
<dbReference type="SUPFAM" id="SSF81383">
    <property type="entry name" value="F-box domain"/>
    <property type="match status" value="1"/>
</dbReference>
<organism evidence="2 3">
    <name type="scientific">Canavalia gladiata</name>
    <name type="common">Sword bean</name>
    <name type="synonym">Dolichos gladiatus</name>
    <dbReference type="NCBI Taxonomy" id="3824"/>
    <lineage>
        <taxon>Eukaryota</taxon>
        <taxon>Viridiplantae</taxon>
        <taxon>Streptophyta</taxon>
        <taxon>Embryophyta</taxon>
        <taxon>Tracheophyta</taxon>
        <taxon>Spermatophyta</taxon>
        <taxon>Magnoliopsida</taxon>
        <taxon>eudicotyledons</taxon>
        <taxon>Gunneridae</taxon>
        <taxon>Pentapetalae</taxon>
        <taxon>rosids</taxon>
        <taxon>fabids</taxon>
        <taxon>Fabales</taxon>
        <taxon>Fabaceae</taxon>
        <taxon>Papilionoideae</taxon>
        <taxon>50 kb inversion clade</taxon>
        <taxon>NPAAA clade</taxon>
        <taxon>indigoferoid/millettioid clade</taxon>
        <taxon>Phaseoleae</taxon>
        <taxon>Canavalia</taxon>
    </lineage>
</organism>
<comment type="caution">
    <text evidence="2">The sequence shown here is derived from an EMBL/GenBank/DDBJ whole genome shotgun (WGS) entry which is preliminary data.</text>
</comment>
<dbReference type="InterPro" id="IPR032675">
    <property type="entry name" value="LRR_dom_sf"/>
</dbReference>
<evidence type="ECO:0000313" key="2">
    <source>
        <dbReference type="EMBL" id="KAK7313199.1"/>
    </source>
</evidence>
<dbReference type="InterPro" id="IPR036047">
    <property type="entry name" value="F-box-like_dom_sf"/>
</dbReference>
<dbReference type="SMART" id="SM00579">
    <property type="entry name" value="FBD"/>
    <property type="match status" value="1"/>
</dbReference>
<dbReference type="InterPro" id="IPR050232">
    <property type="entry name" value="FBL13/AtMIF1-like"/>
</dbReference>
<evidence type="ECO:0000259" key="1">
    <source>
        <dbReference type="PROSITE" id="PS50181"/>
    </source>
</evidence>
<accession>A0AAN9KAB2</accession>
<dbReference type="Pfam" id="PF00646">
    <property type="entry name" value="F-box"/>
    <property type="match status" value="1"/>
</dbReference>
<sequence length="465" mass="54050">MDDKEDHISKLPDIMLGRILSFLTVKEAVRTSVLSTRWINIWKLITNIHLDDRWINSNVVSDKEHFANIVNKVIGLNESATIENFSLLISSDKKYEAHQINKWIAGVSRKNIQKLHIKYSAKEVFPSFFPFFSFNSLEHMVLHMNCSLKVPSTAYFSNLQSLKLCGVVFLGEFSTRTTEVFFSFPVLKVIEADYCEWFQNLYIYAPQLESISFMNSVRVTHRATIKIFSIGIKMFYFYGDLLNHNVIIEDPSSIWNCSAQIFLDSDYPMFRMQELSCKACMFLKQFHEAQDLNLGIGTIKVLSYTIDFFTDIMPDFDTLDRLRLEKCTIEMLLKFLQKAIFLETLVLHSVEPFDEGVLYSPTLFPPNLQYSLKVVLLSEFKGDEHEISLAKFILDNAERLEKMIISTYWMWDSNSKLEEIREQVLAYPKRSSIAEVDFIINVRDNINLETSVYGNNILKKEFGLI</sequence>
<dbReference type="InterPro" id="IPR006566">
    <property type="entry name" value="FBD"/>
</dbReference>
<dbReference type="AlphaFoldDB" id="A0AAN9KAB2"/>
<name>A0AAN9KAB2_CANGL</name>
<dbReference type="SUPFAM" id="SSF52047">
    <property type="entry name" value="RNI-like"/>
    <property type="match status" value="1"/>
</dbReference>
<dbReference type="InterPro" id="IPR053781">
    <property type="entry name" value="F-box_AtFBL13-like"/>
</dbReference>
<reference evidence="2 3" key="1">
    <citation type="submission" date="2024-01" db="EMBL/GenBank/DDBJ databases">
        <title>The genomes of 5 underutilized Papilionoideae crops provide insights into root nodulation and disease resistanc.</title>
        <authorList>
            <person name="Jiang F."/>
        </authorList>
    </citation>
    <scope>NUCLEOTIDE SEQUENCE [LARGE SCALE GENOMIC DNA]</scope>
    <source>
        <strain evidence="2">LVBAO_FW01</strain>
        <tissue evidence="2">Leaves</tissue>
    </source>
</reference>
<protein>
    <recommendedName>
        <fullName evidence="1">F-box domain-containing protein</fullName>
    </recommendedName>
</protein>
<gene>
    <name evidence="2" type="ORF">VNO77_37712</name>
</gene>
<dbReference type="Pfam" id="PF08387">
    <property type="entry name" value="FBD"/>
    <property type="match status" value="1"/>
</dbReference>
<dbReference type="CDD" id="cd22160">
    <property type="entry name" value="F-box_AtFBL13-like"/>
    <property type="match status" value="1"/>
</dbReference>
<proteinExistence type="predicted"/>
<dbReference type="InterPro" id="IPR001810">
    <property type="entry name" value="F-box_dom"/>
</dbReference>
<dbReference type="EMBL" id="JAYMYQ010000009">
    <property type="protein sequence ID" value="KAK7313199.1"/>
    <property type="molecule type" value="Genomic_DNA"/>
</dbReference>
<keyword evidence="3" id="KW-1185">Reference proteome</keyword>
<dbReference type="PROSITE" id="PS50181">
    <property type="entry name" value="FBOX"/>
    <property type="match status" value="1"/>
</dbReference>
<dbReference type="Proteomes" id="UP001367508">
    <property type="component" value="Unassembled WGS sequence"/>
</dbReference>